<protein>
    <recommendedName>
        <fullName evidence="4">Exo-alpha-sialidase</fullName>
    </recommendedName>
</protein>
<accession>A0A2G8T8I4</accession>
<gene>
    <name evidence="2" type="ORF">CR105_24590</name>
</gene>
<feature type="signal peptide" evidence="1">
    <location>
        <begin position="1"/>
        <end position="25"/>
    </location>
</feature>
<dbReference type="Gene3D" id="2.120.10.10">
    <property type="match status" value="1"/>
</dbReference>
<dbReference type="AlphaFoldDB" id="A0A2G8T8I4"/>
<dbReference type="InterPro" id="IPR006311">
    <property type="entry name" value="TAT_signal"/>
</dbReference>
<dbReference type="Proteomes" id="UP000230390">
    <property type="component" value="Unassembled WGS sequence"/>
</dbReference>
<sequence length="416" mass="43669">MDNSRRDMLATLAALAACAALPAWAHDGASHTAAAGSGAVRAPSRVSLGTAAAVDAEGRLWVAQLEEAAPAAPGRPARFNIVLAWSADDGQKWTTLGPALRVPEPVEANGEGRPKLAFGPGGQIYLAFTSPLDKPHTGHIRFVRSIDGGRTFSAAVTVQRDLAGTGHRFDSIMVDREGRVFIAWIDKRDGDAARAGKRAYRGAAVYCAVSTDNGASFGADVKIADHCCECCRIALSLNAQGQVVAMWRHIFEPNVRDHAMAVLSPTGKAGAIARVSFDDWRIDACPHHGPALAYDGAGARHQVWFSGAAERGGLFYVAVSPDGLSGEPVRLGGRRAEHGEVLAAGRTIAVAWEEFDGKTSIVTARISHDGGTTWEQRSVAASGGASDHPHLVGGAGAIRLVWRTQDDGLIVRGVAS</sequence>
<name>A0A2G8T8I4_9BURK</name>
<keyword evidence="3" id="KW-1185">Reference proteome</keyword>
<evidence type="ECO:0000256" key="1">
    <source>
        <dbReference type="SAM" id="SignalP"/>
    </source>
</evidence>
<proteinExistence type="predicted"/>
<dbReference type="CDD" id="cd15482">
    <property type="entry name" value="Sialidase_non-viral"/>
    <property type="match status" value="1"/>
</dbReference>
<dbReference type="PROSITE" id="PS51318">
    <property type="entry name" value="TAT"/>
    <property type="match status" value="1"/>
</dbReference>
<evidence type="ECO:0008006" key="4">
    <source>
        <dbReference type="Google" id="ProtNLM"/>
    </source>
</evidence>
<comment type="caution">
    <text evidence="2">The sequence shown here is derived from an EMBL/GenBank/DDBJ whole genome shotgun (WGS) entry which is preliminary data.</text>
</comment>
<reference evidence="2 3" key="1">
    <citation type="submission" date="2017-10" db="EMBL/GenBank/DDBJ databases">
        <title>Massilia psychrophilum sp. nov., a novel purple-pigmented bacterium isolated from Tianshan glacier, Xinjiang Municipality, China.</title>
        <authorList>
            <person name="Wang H."/>
        </authorList>
    </citation>
    <scope>NUCLEOTIDE SEQUENCE [LARGE SCALE GENOMIC DNA]</scope>
    <source>
        <strain evidence="2 3">JCM 30074</strain>
    </source>
</reference>
<dbReference type="SUPFAM" id="SSF50939">
    <property type="entry name" value="Sialidases"/>
    <property type="match status" value="1"/>
</dbReference>
<evidence type="ECO:0000313" key="2">
    <source>
        <dbReference type="EMBL" id="PIL42365.1"/>
    </source>
</evidence>
<dbReference type="InterPro" id="IPR036278">
    <property type="entry name" value="Sialidase_sf"/>
</dbReference>
<evidence type="ECO:0000313" key="3">
    <source>
        <dbReference type="Proteomes" id="UP000230390"/>
    </source>
</evidence>
<organism evidence="2 3">
    <name type="scientific">Massilia eurypsychrophila</name>
    <dbReference type="NCBI Taxonomy" id="1485217"/>
    <lineage>
        <taxon>Bacteria</taxon>
        <taxon>Pseudomonadati</taxon>
        <taxon>Pseudomonadota</taxon>
        <taxon>Betaproteobacteria</taxon>
        <taxon>Burkholderiales</taxon>
        <taxon>Oxalobacteraceae</taxon>
        <taxon>Telluria group</taxon>
        <taxon>Massilia</taxon>
    </lineage>
</organism>
<feature type="chain" id="PRO_5013600752" description="Exo-alpha-sialidase" evidence="1">
    <location>
        <begin position="26"/>
        <end position="416"/>
    </location>
</feature>
<dbReference type="OrthoDB" id="9764969at2"/>
<dbReference type="EMBL" id="PDOC01000028">
    <property type="protein sequence ID" value="PIL42365.1"/>
    <property type="molecule type" value="Genomic_DNA"/>
</dbReference>
<dbReference type="RefSeq" id="WP_099793179.1">
    <property type="nucleotide sequence ID" value="NZ_JBHLYV010000013.1"/>
</dbReference>
<keyword evidence="1" id="KW-0732">Signal</keyword>
<dbReference type="PROSITE" id="PS51257">
    <property type="entry name" value="PROKAR_LIPOPROTEIN"/>
    <property type="match status" value="1"/>
</dbReference>